<feature type="non-terminal residue" evidence="6">
    <location>
        <position position="59"/>
    </location>
</feature>
<reference evidence="6 7" key="1">
    <citation type="journal article" date="2020" name="Front. Microbiol.">
        <title>Single-cell genomics of novel Actinobacteria with the Wood-Ljungdahl pathway discovered in a serpentinizing system.</title>
        <authorList>
            <person name="Merino N."/>
            <person name="Kawai M."/>
            <person name="Boyd E.S."/>
            <person name="Colman D.R."/>
            <person name="McGlynn S.E."/>
            <person name="Nealson K.H."/>
            <person name="Kurokawa K."/>
            <person name="Hongoh Y."/>
        </authorList>
    </citation>
    <scope>NUCLEOTIDE SEQUENCE [LARGE SCALE GENOMIC DNA]</scope>
    <source>
        <strain evidence="6 7">S33</strain>
    </source>
</reference>
<evidence type="ECO:0000256" key="1">
    <source>
        <dbReference type="ARBA" id="ARBA00022723"/>
    </source>
</evidence>
<keyword evidence="1" id="KW-0479">Metal-binding</keyword>
<organism evidence="6 7">
    <name type="scientific">Candidatus Hakubella thermalkaliphila</name>
    <dbReference type="NCBI Taxonomy" id="2754717"/>
    <lineage>
        <taxon>Bacteria</taxon>
        <taxon>Bacillati</taxon>
        <taxon>Actinomycetota</taxon>
        <taxon>Actinomycetota incertae sedis</taxon>
        <taxon>Candidatus Hakubellales</taxon>
        <taxon>Candidatus Hakubellaceae</taxon>
        <taxon>Candidatus Hakubella</taxon>
    </lineage>
</organism>
<evidence type="ECO:0000256" key="4">
    <source>
        <dbReference type="ARBA" id="ARBA00023239"/>
    </source>
</evidence>
<dbReference type="GO" id="GO:0004730">
    <property type="term" value="F:pseudouridylate synthase activity"/>
    <property type="evidence" value="ECO:0007669"/>
    <property type="project" value="InterPro"/>
</dbReference>
<name>A0A6V8P8C1_9ACTN</name>
<evidence type="ECO:0000313" key="6">
    <source>
        <dbReference type="EMBL" id="GFP28885.1"/>
    </source>
</evidence>
<proteinExistence type="predicted"/>
<dbReference type="AlphaFoldDB" id="A0A6V8P8C1"/>
<protein>
    <submittedName>
        <fullName evidence="6">Pseudouridylate synthase</fullName>
    </submittedName>
</protein>
<dbReference type="PANTHER" id="PTHR42909:SF1">
    <property type="entry name" value="CARBOHYDRATE KINASE PFKB DOMAIN-CONTAINING PROTEIN"/>
    <property type="match status" value="1"/>
</dbReference>
<keyword evidence="2" id="KW-0378">Hydrolase</keyword>
<dbReference type="InterPro" id="IPR007342">
    <property type="entry name" value="PsuG"/>
</dbReference>
<dbReference type="GO" id="GO:0046872">
    <property type="term" value="F:metal ion binding"/>
    <property type="evidence" value="ECO:0007669"/>
    <property type="project" value="UniProtKB-KW"/>
</dbReference>
<dbReference type="Proteomes" id="UP000591948">
    <property type="component" value="Unassembled WGS sequence"/>
</dbReference>
<keyword evidence="4" id="KW-0456">Lyase</keyword>
<evidence type="ECO:0000256" key="3">
    <source>
        <dbReference type="ARBA" id="ARBA00023211"/>
    </source>
</evidence>
<keyword evidence="5" id="KW-0326">Glycosidase</keyword>
<evidence type="ECO:0000313" key="7">
    <source>
        <dbReference type="Proteomes" id="UP000591948"/>
    </source>
</evidence>
<dbReference type="GO" id="GO:0005737">
    <property type="term" value="C:cytoplasm"/>
    <property type="evidence" value="ECO:0007669"/>
    <property type="project" value="TreeGrafter"/>
</dbReference>
<dbReference type="PANTHER" id="PTHR42909">
    <property type="entry name" value="ZGC:136858"/>
    <property type="match status" value="1"/>
</dbReference>
<evidence type="ECO:0000256" key="5">
    <source>
        <dbReference type="ARBA" id="ARBA00023295"/>
    </source>
</evidence>
<keyword evidence="7" id="KW-1185">Reference proteome</keyword>
<dbReference type="GO" id="GO:0016798">
    <property type="term" value="F:hydrolase activity, acting on glycosyl bonds"/>
    <property type="evidence" value="ECO:0007669"/>
    <property type="project" value="UniProtKB-KW"/>
</dbReference>
<comment type="caution">
    <text evidence="6">The sequence shown here is derived from an EMBL/GenBank/DDBJ whole genome shotgun (WGS) entry which is preliminary data.</text>
</comment>
<accession>A0A6V8P8C1</accession>
<sequence>MKTTLGPHVLTAMRAGHPLVALETALVTHGLPYPINLETILGMEAAVRELGAIPATIGV</sequence>
<gene>
    <name evidence="6" type="ORF">HKBW3S33_02301</name>
</gene>
<dbReference type="Pfam" id="PF04227">
    <property type="entry name" value="Indigoidine_A"/>
    <property type="match status" value="1"/>
</dbReference>
<dbReference type="InterPro" id="IPR022830">
    <property type="entry name" value="Indigdn_synthA-like"/>
</dbReference>
<dbReference type="Gene3D" id="3.40.1790.10">
    <property type="entry name" value="Indigoidine synthase domain"/>
    <property type="match status" value="1"/>
</dbReference>
<evidence type="ECO:0000256" key="2">
    <source>
        <dbReference type="ARBA" id="ARBA00022801"/>
    </source>
</evidence>
<keyword evidence="3" id="KW-0464">Manganese</keyword>
<dbReference type="EMBL" id="BLRY01000480">
    <property type="protein sequence ID" value="GFP28885.1"/>
    <property type="molecule type" value="Genomic_DNA"/>
</dbReference>
<dbReference type="SUPFAM" id="SSF110581">
    <property type="entry name" value="Indigoidine synthase A-like"/>
    <property type="match status" value="1"/>
</dbReference>